<feature type="chain" id="PRO_5039895393" evidence="1">
    <location>
        <begin position="18"/>
        <end position="55"/>
    </location>
</feature>
<dbReference type="EnsemblPlants" id="MELO3C033124.2.1">
    <property type="protein sequence ID" value="MELO3C033124.2.1"/>
    <property type="gene ID" value="MELO3C033124.2"/>
</dbReference>
<accession>A0A9I9EGE1</accession>
<keyword evidence="1" id="KW-0732">Signal</keyword>
<sequence length="55" mass="6335">MAWLSFLSFCVHLSVVGLQIWHFKTFFEEKKQLSVVTLCIGSPLTINRSQILSIH</sequence>
<name>A0A9I9EGE1_CUCME</name>
<protein>
    <submittedName>
        <fullName evidence="2">Uncharacterized protein</fullName>
    </submittedName>
</protein>
<proteinExistence type="predicted"/>
<feature type="signal peptide" evidence="1">
    <location>
        <begin position="1"/>
        <end position="17"/>
    </location>
</feature>
<evidence type="ECO:0000256" key="1">
    <source>
        <dbReference type="SAM" id="SignalP"/>
    </source>
</evidence>
<evidence type="ECO:0000313" key="2">
    <source>
        <dbReference type="EnsemblPlants" id="MELO3C033124.2.1"/>
    </source>
</evidence>
<dbReference type="AlphaFoldDB" id="A0A9I9EGE1"/>
<organism evidence="2">
    <name type="scientific">Cucumis melo</name>
    <name type="common">Muskmelon</name>
    <dbReference type="NCBI Taxonomy" id="3656"/>
    <lineage>
        <taxon>Eukaryota</taxon>
        <taxon>Viridiplantae</taxon>
        <taxon>Streptophyta</taxon>
        <taxon>Embryophyta</taxon>
        <taxon>Tracheophyta</taxon>
        <taxon>Spermatophyta</taxon>
        <taxon>Magnoliopsida</taxon>
        <taxon>eudicotyledons</taxon>
        <taxon>Gunneridae</taxon>
        <taxon>Pentapetalae</taxon>
        <taxon>rosids</taxon>
        <taxon>fabids</taxon>
        <taxon>Cucurbitales</taxon>
        <taxon>Cucurbitaceae</taxon>
        <taxon>Benincaseae</taxon>
        <taxon>Cucumis</taxon>
    </lineage>
</organism>
<reference evidence="2" key="1">
    <citation type="submission" date="2023-03" db="UniProtKB">
        <authorList>
            <consortium name="EnsemblPlants"/>
        </authorList>
    </citation>
    <scope>IDENTIFICATION</scope>
</reference>
<dbReference type="Gramene" id="MELO3C033124.2.1">
    <property type="protein sequence ID" value="MELO3C033124.2.1"/>
    <property type="gene ID" value="MELO3C033124.2"/>
</dbReference>